<dbReference type="EMBL" id="CABL01000015">
    <property type="protein sequence ID" value="CBH75701.1"/>
    <property type="molecule type" value="Genomic_DNA"/>
</dbReference>
<dbReference type="Pfam" id="PF01402">
    <property type="entry name" value="RHH_1"/>
    <property type="match status" value="1"/>
</dbReference>
<comment type="caution">
    <text evidence="2">The sequence shown here is derived from an EMBL/GenBank/DDBJ whole genome shotgun (WGS) entry which is preliminary data.</text>
</comment>
<dbReference type="AlphaFoldDB" id="E6PGW3"/>
<protein>
    <recommendedName>
        <fullName evidence="1">Ribbon-helix-helix protein CopG domain-containing protein</fullName>
    </recommendedName>
</protein>
<dbReference type="EMBL" id="CABO01000025">
    <property type="protein sequence ID" value="CBI01831.1"/>
    <property type="molecule type" value="Genomic_DNA"/>
</dbReference>
<dbReference type="GO" id="GO:0006355">
    <property type="term" value="P:regulation of DNA-templated transcription"/>
    <property type="evidence" value="ECO:0007669"/>
    <property type="project" value="InterPro"/>
</dbReference>
<organism evidence="2">
    <name type="scientific">mine drainage metagenome</name>
    <dbReference type="NCBI Taxonomy" id="410659"/>
    <lineage>
        <taxon>unclassified sequences</taxon>
        <taxon>metagenomes</taxon>
        <taxon>ecological metagenomes</taxon>
    </lineage>
</organism>
<feature type="domain" description="Ribbon-helix-helix protein CopG" evidence="1">
    <location>
        <begin position="7"/>
        <end position="43"/>
    </location>
</feature>
<evidence type="ECO:0000313" key="3">
    <source>
        <dbReference type="EMBL" id="CBI01831.1"/>
    </source>
</evidence>
<evidence type="ECO:0000259" key="1">
    <source>
        <dbReference type="Pfam" id="PF01402"/>
    </source>
</evidence>
<name>E6PGW3_9ZZZZ</name>
<dbReference type="InterPro" id="IPR002145">
    <property type="entry name" value="CopG"/>
</dbReference>
<sequence>MAMADTLTIRLDPKDRETLQELARARGLGISALVRDLAEAEARRVRHAAIRAEGERIAEYLAKHPEAREELESYGVPAGEPR</sequence>
<proteinExistence type="predicted"/>
<dbReference type="EMBL" id="CABO01000050">
    <property type="protein sequence ID" value="CBI03201.1"/>
    <property type="molecule type" value="Genomic_DNA"/>
</dbReference>
<accession>E6PGW3</accession>
<evidence type="ECO:0000313" key="4">
    <source>
        <dbReference type="EMBL" id="CBI03201.1"/>
    </source>
</evidence>
<evidence type="ECO:0000313" key="2">
    <source>
        <dbReference type="EMBL" id="CBH75701.1"/>
    </source>
</evidence>
<reference evidence="2" key="1">
    <citation type="submission" date="2009-10" db="EMBL/GenBank/DDBJ databases">
        <title>Diversity of trophic interactions inside an arsenic-rich microbial ecosystem.</title>
        <authorList>
            <person name="Bertin P.N."/>
            <person name="Heinrich-Salmeron A."/>
            <person name="Pelletier E."/>
            <person name="Goulhen-Chollet F."/>
            <person name="Arsene-Ploetze F."/>
            <person name="Gallien S."/>
            <person name="Calteau A."/>
            <person name="Vallenet D."/>
            <person name="Casiot C."/>
            <person name="Chane-Woon-Ming B."/>
            <person name="Giloteaux L."/>
            <person name="Barakat M."/>
            <person name="Bonnefoy V."/>
            <person name="Bruneel O."/>
            <person name="Chandler M."/>
            <person name="Cleiss J."/>
            <person name="Duran R."/>
            <person name="Elbaz-Poulichet F."/>
            <person name="Fonknechten N."/>
            <person name="Lauga B."/>
            <person name="Mornico D."/>
            <person name="Ortet P."/>
            <person name="Schaeffer C."/>
            <person name="Siguier P."/>
            <person name="Alexander Thil Smith A."/>
            <person name="Van Dorsselaer A."/>
            <person name="Weissenbach J."/>
            <person name="Medigue C."/>
            <person name="Le Paslier D."/>
        </authorList>
    </citation>
    <scope>NUCLEOTIDE SEQUENCE</scope>
</reference>
<gene>
    <name evidence="2" type="ORF">CARN1_2455</name>
    <name evidence="4" type="ORF">CARN4_0092</name>
    <name evidence="3" type="ORF">CARN4_0823</name>
</gene>